<gene>
    <name evidence="4" type="ORF">Drose_12110</name>
</gene>
<dbReference type="Pfam" id="PF11203">
    <property type="entry name" value="EccE"/>
    <property type="match status" value="1"/>
</dbReference>
<keyword evidence="2" id="KW-0472">Membrane</keyword>
<name>A0ABY5ZF13_9ACTN</name>
<keyword evidence="2" id="KW-0812">Transmembrane</keyword>
<evidence type="ECO:0000313" key="5">
    <source>
        <dbReference type="Proteomes" id="UP001058271"/>
    </source>
</evidence>
<feature type="transmembrane region" description="Helical" evidence="2">
    <location>
        <begin position="57"/>
        <end position="75"/>
    </location>
</feature>
<accession>A0ABY5ZF13</accession>
<dbReference type="InterPro" id="IPR050051">
    <property type="entry name" value="EccE_dom"/>
</dbReference>
<sequence length="414" mass="43466">MTQAPTSVRATPPGDDAGSRPRLRRRPGYVGALHIGRLVLIEAVILGIAAALPRGPVVAGVSAFAGILVALVVLLRSHGQWWIERRSLSRQHARRRRARPADGAPGERRLTMLRTLAPGLVIQDAGVAGAESGTRIGIGCDAAGWYAAAVVGPEHSMRGDAEPGVPLDLAARVLDDAEHPGAIVQVTTLSVPAPWQQVDPGQAAARSYRELQQLQQGTPPLPAERTTWVAVRLEARSRAQAGMAGSYDAEHAPALVASLIRKVGRLLREAGLDHHILTADELAAAVSRACELDPAAPGGSGSPREDWTAWRSGELSHAAFWLRGWPRMQDTPAVLDWLTSMPSASSGVSITLTRDDTGLAVRCLLRVSAAGDALEPTVRAVSEAAGAMQAEIVRLDGEHGPAVYACAPTGGGAK</sequence>
<keyword evidence="5" id="KW-1185">Reference proteome</keyword>
<proteinExistence type="predicted"/>
<protein>
    <recommendedName>
        <fullName evidence="3">Type VII secretion system protein EccE domain-containing protein</fullName>
    </recommendedName>
</protein>
<evidence type="ECO:0000256" key="1">
    <source>
        <dbReference type="SAM" id="MobiDB-lite"/>
    </source>
</evidence>
<evidence type="ECO:0000259" key="3">
    <source>
        <dbReference type="Pfam" id="PF11203"/>
    </source>
</evidence>
<organism evidence="4 5">
    <name type="scientific">Dactylosporangium roseum</name>
    <dbReference type="NCBI Taxonomy" id="47989"/>
    <lineage>
        <taxon>Bacteria</taxon>
        <taxon>Bacillati</taxon>
        <taxon>Actinomycetota</taxon>
        <taxon>Actinomycetes</taxon>
        <taxon>Micromonosporales</taxon>
        <taxon>Micromonosporaceae</taxon>
        <taxon>Dactylosporangium</taxon>
    </lineage>
</organism>
<evidence type="ECO:0000313" key="4">
    <source>
        <dbReference type="EMBL" id="UWZ38894.1"/>
    </source>
</evidence>
<reference evidence="4" key="1">
    <citation type="submission" date="2021-04" db="EMBL/GenBank/DDBJ databases">
        <title>Biosynthetic gene clusters of Dactylosporangioum roseum.</title>
        <authorList>
            <person name="Hartkoorn R.C."/>
            <person name="Beaudoing E."/>
            <person name="Hot D."/>
            <person name="Moureu S."/>
        </authorList>
    </citation>
    <scope>NUCLEOTIDE SEQUENCE</scope>
    <source>
        <strain evidence="4">NRRL B-16295</strain>
    </source>
</reference>
<dbReference type="RefSeq" id="WP_260728285.1">
    <property type="nucleotide sequence ID" value="NZ_BAAABS010000041.1"/>
</dbReference>
<evidence type="ECO:0000256" key="2">
    <source>
        <dbReference type="SAM" id="Phobius"/>
    </source>
</evidence>
<feature type="region of interest" description="Disordered" evidence="1">
    <location>
        <begin position="1"/>
        <end position="23"/>
    </location>
</feature>
<feature type="transmembrane region" description="Helical" evidence="2">
    <location>
        <begin position="29"/>
        <end position="51"/>
    </location>
</feature>
<dbReference type="Proteomes" id="UP001058271">
    <property type="component" value="Chromosome"/>
</dbReference>
<feature type="domain" description="Type VII secretion system protein EccE" evidence="3">
    <location>
        <begin position="222"/>
        <end position="322"/>
    </location>
</feature>
<dbReference type="EMBL" id="CP073721">
    <property type="protein sequence ID" value="UWZ38894.1"/>
    <property type="molecule type" value="Genomic_DNA"/>
</dbReference>
<keyword evidence="2" id="KW-1133">Transmembrane helix</keyword>